<keyword evidence="1" id="KW-0812">Transmembrane</keyword>
<evidence type="ECO:0000313" key="3">
    <source>
        <dbReference type="Proteomes" id="UP000235897"/>
    </source>
</evidence>
<dbReference type="Proteomes" id="UP000235897">
    <property type="component" value="Unassembled WGS sequence"/>
</dbReference>
<gene>
    <name evidence="2" type="ORF">CXL00_15360</name>
</gene>
<name>A0A2N8SNW2_STUST</name>
<keyword evidence="1" id="KW-0472">Membrane</keyword>
<feature type="transmembrane region" description="Helical" evidence="1">
    <location>
        <begin position="68"/>
        <end position="98"/>
    </location>
</feature>
<evidence type="ECO:0000256" key="1">
    <source>
        <dbReference type="SAM" id="Phobius"/>
    </source>
</evidence>
<evidence type="ECO:0000313" key="2">
    <source>
        <dbReference type="EMBL" id="PNG04188.1"/>
    </source>
</evidence>
<organism evidence="2 3">
    <name type="scientific">Stutzerimonas stutzeri</name>
    <name type="common">Pseudomonas stutzeri</name>
    <dbReference type="NCBI Taxonomy" id="316"/>
    <lineage>
        <taxon>Bacteria</taxon>
        <taxon>Pseudomonadati</taxon>
        <taxon>Pseudomonadota</taxon>
        <taxon>Gammaproteobacteria</taxon>
        <taxon>Pseudomonadales</taxon>
        <taxon>Pseudomonadaceae</taxon>
        <taxon>Stutzerimonas</taxon>
    </lineage>
</organism>
<reference evidence="2 3" key="1">
    <citation type="submission" date="2018-01" db="EMBL/GenBank/DDBJ databases">
        <title>Denitrification phenotypes of diverse strains of Pseudomonas stutzeri.</title>
        <authorList>
            <person name="Milligan D.A."/>
            <person name="Bergaust L."/>
            <person name="Bakken L.R."/>
            <person name="Frostegard A."/>
        </authorList>
    </citation>
    <scope>NUCLEOTIDE SEQUENCE [LARGE SCALE GENOMIC DNA]</scope>
    <source>
        <strain evidence="2 3">28a3</strain>
    </source>
</reference>
<dbReference type="AlphaFoldDB" id="A0A2N8SNW2"/>
<accession>A0A2N8SNW2</accession>
<dbReference type="OrthoDB" id="7031855at2"/>
<proteinExistence type="predicted"/>
<comment type="caution">
    <text evidence="2">The sequence shown here is derived from an EMBL/GenBank/DDBJ whole genome shotgun (WGS) entry which is preliminary data.</text>
</comment>
<dbReference type="RefSeq" id="WP_102847146.1">
    <property type="nucleotide sequence ID" value="NZ_JAMOIG010000004.1"/>
</dbReference>
<feature type="transmembrane region" description="Helical" evidence="1">
    <location>
        <begin position="37"/>
        <end position="56"/>
    </location>
</feature>
<sequence length="104" mass="10917">MNTSVLLAIAALLATSCLVRILPVFVTLNLTDASRRLLERVLPTAVFINFAVYILYSEADKAPLAATLALALVAGIAVATRFGLITTAVLGSACYYLLQAGFVG</sequence>
<protein>
    <submittedName>
        <fullName evidence="2">Uncharacterized protein</fullName>
    </submittedName>
</protein>
<dbReference type="EMBL" id="POUW01000006">
    <property type="protein sequence ID" value="PNG04188.1"/>
    <property type="molecule type" value="Genomic_DNA"/>
</dbReference>
<keyword evidence="1" id="KW-1133">Transmembrane helix</keyword>